<dbReference type="GeneID" id="40080245"/>
<proteinExistence type="predicted"/>
<dbReference type="EMBL" id="LC102729">
    <property type="protein sequence ID" value="BAU16379.1"/>
    <property type="molecule type" value="Genomic_DNA"/>
</dbReference>
<reference evidence="1" key="1">
    <citation type="journal article" date="2016" name="Genome Announc.">
        <title>Complete Genome Sequences of Broad-Host-Range Pseudomonas aeruginosa Bacteriophages phiR18 and phiS12-1.</title>
        <authorList>
            <person name="Furusawa T."/>
            <person name="Iwano H."/>
            <person name="Higuchi H."/>
            <person name="Usui M."/>
            <person name="Maruyama F."/>
            <person name="Nakagawa I."/>
            <person name="Yokota H."/>
            <person name="Tamura Y."/>
        </authorList>
    </citation>
    <scope>NUCLEOTIDE SEQUENCE [LARGE SCALE GENOMIC DNA]</scope>
</reference>
<protein>
    <submittedName>
        <fullName evidence="1">Uncharacterized protein</fullName>
    </submittedName>
</protein>
<evidence type="ECO:0000313" key="2">
    <source>
        <dbReference type="Proteomes" id="UP000221614"/>
    </source>
</evidence>
<dbReference type="RefSeq" id="YP_009604351.1">
    <property type="nucleotide sequence ID" value="NC_041964.1"/>
</dbReference>
<keyword evidence="2" id="KW-1185">Reference proteome</keyword>
<name>A0A0S3UG15_9CAUD</name>
<accession>A0A0S3UG15</accession>
<sequence>MIKTRKEPRRDLEDIRRKHEEYIAAHKASGGATQVYQCPFCAQQIETASPSTKHNMWDTMTSCPWCDGLHFKRVYFTHVEVRV</sequence>
<dbReference type="Proteomes" id="UP000221614">
    <property type="component" value="Segment"/>
</dbReference>
<evidence type="ECO:0000313" key="1">
    <source>
        <dbReference type="EMBL" id="BAU16379.1"/>
    </source>
</evidence>
<organism evidence="1 2">
    <name type="scientific">Pseudomonas phage phiR18</name>
    <dbReference type="NCBI Taxonomy" id="1752027"/>
    <lineage>
        <taxon>Viruses</taxon>
        <taxon>Duplodnaviria</taxon>
        <taxon>Heunggongvirae</taxon>
        <taxon>Uroviricota</taxon>
        <taxon>Caudoviricetes</taxon>
        <taxon>Kochitakasuvirus</taxon>
        <taxon>Kochitakasuvirus R18</taxon>
    </lineage>
</organism>
<dbReference type="KEGG" id="vg:40080245"/>